<protein>
    <submittedName>
        <fullName evidence="2">Uncharacterized protein</fullName>
    </submittedName>
</protein>
<reference evidence="2 3" key="1">
    <citation type="submission" date="2021-06" db="EMBL/GenBank/DDBJ databases">
        <title>Caerostris extrusa draft genome.</title>
        <authorList>
            <person name="Kono N."/>
            <person name="Arakawa K."/>
        </authorList>
    </citation>
    <scope>NUCLEOTIDE SEQUENCE [LARGE SCALE GENOMIC DNA]</scope>
</reference>
<gene>
    <name evidence="2" type="ORF">CEXT_292931</name>
</gene>
<comment type="caution">
    <text evidence="2">The sequence shown here is derived from an EMBL/GenBank/DDBJ whole genome shotgun (WGS) entry which is preliminary data.</text>
</comment>
<organism evidence="2 3">
    <name type="scientific">Caerostris extrusa</name>
    <name type="common">Bark spider</name>
    <name type="synonym">Caerostris bankana</name>
    <dbReference type="NCBI Taxonomy" id="172846"/>
    <lineage>
        <taxon>Eukaryota</taxon>
        <taxon>Metazoa</taxon>
        <taxon>Ecdysozoa</taxon>
        <taxon>Arthropoda</taxon>
        <taxon>Chelicerata</taxon>
        <taxon>Arachnida</taxon>
        <taxon>Araneae</taxon>
        <taxon>Araneomorphae</taxon>
        <taxon>Entelegynae</taxon>
        <taxon>Araneoidea</taxon>
        <taxon>Araneidae</taxon>
        <taxon>Caerostris</taxon>
    </lineage>
</organism>
<keyword evidence="3" id="KW-1185">Reference proteome</keyword>
<dbReference type="EMBL" id="BPLR01018580">
    <property type="protein sequence ID" value="GIZ00717.1"/>
    <property type="molecule type" value="Genomic_DNA"/>
</dbReference>
<accession>A0AAV4Y070</accession>
<feature type="region of interest" description="Disordered" evidence="1">
    <location>
        <begin position="82"/>
        <end position="105"/>
    </location>
</feature>
<proteinExistence type="predicted"/>
<name>A0AAV4Y070_CAEEX</name>
<dbReference type="Proteomes" id="UP001054945">
    <property type="component" value="Unassembled WGS sequence"/>
</dbReference>
<dbReference type="AlphaFoldDB" id="A0AAV4Y070"/>
<evidence type="ECO:0000313" key="2">
    <source>
        <dbReference type="EMBL" id="GIZ00717.1"/>
    </source>
</evidence>
<evidence type="ECO:0000313" key="3">
    <source>
        <dbReference type="Proteomes" id="UP001054945"/>
    </source>
</evidence>
<evidence type="ECO:0000256" key="1">
    <source>
        <dbReference type="SAM" id="MobiDB-lite"/>
    </source>
</evidence>
<sequence>MLYKAHMIASEWPLLFPVNFLSRSPFSREQMFVSMAPLPPSSVREQEDGQGSLSPYILRNTLAWQGPEDNGPLQICCATNNSIPLGNDSKKQDAFPASYSPKGQD</sequence>